<comment type="caution">
    <text evidence="2">The sequence shown here is derived from an EMBL/GenBank/DDBJ whole genome shotgun (WGS) entry which is preliminary data.</text>
</comment>
<reference evidence="2" key="1">
    <citation type="submission" date="2021-02" db="EMBL/GenBank/DDBJ databases">
        <authorList>
            <person name="Nowell W R."/>
        </authorList>
    </citation>
    <scope>NUCLEOTIDE SEQUENCE</scope>
</reference>
<dbReference type="Proteomes" id="UP000682733">
    <property type="component" value="Unassembled WGS sequence"/>
</dbReference>
<proteinExistence type="predicted"/>
<evidence type="ECO:0000313" key="4">
    <source>
        <dbReference type="Proteomes" id="UP000677228"/>
    </source>
</evidence>
<feature type="non-terminal residue" evidence="2">
    <location>
        <position position="1"/>
    </location>
</feature>
<name>A0A8S2G8R2_9BILA</name>
<dbReference type="Proteomes" id="UP000677228">
    <property type="component" value="Unassembled WGS sequence"/>
</dbReference>
<gene>
    <name evidence="2" type="ORF">OVA965_LOCUS44800</name>
    <name evidence="3" type="ORF">TMI583_LOCUS47804</name>
</gene>
<protein>
    <submittedName>
        <fullName evidence="2">Uncharacterized protein</fullName>
    </submittedName>
</protein>
<evidence type="ECO:0000256" key="1">
    <source>
        <dbReference type="SAM" id="MobiDB-lite"/>
    </source>
</evidence>
<sequence length="193" mass="21624">WESENRSNIKKKSSLMTTDTVTTTEQKAKRRTKTRTTSASDGTSATIVEQKAKRVTRTISTSKEEKIVTVVEVAVVAAKNSSSQQALDSKSSDALPPQPIAPVIIDPMEVEDDDSDMESNYLPECREQVHREYSRLLDMSQTSQLGRKSLINISTIDQVLQRNSLMMIQNQPTLQQIDTFDEDFLNVTAIEVD</sequence>
<dbReference type="AlphaFoldDB" id="A0A8S2G8R2"/>
<dbReference type="EMBL" id="CAJNOK010065970">
    <property type="protein sequence ID" value="CAF1650466.1"/>
    <property type="molecule type" value="Genomic_DNA"/>
</dbReference>
<feature type="non-terminal residue" evidence="2">
    <location>
        <position position="193"/>
    </location>
</feature>
<organism evidence="2 4">
    <name type="scientific">Didymodactylos carnosus</name>
    <dbReference type="NCBI Taxonomy" id="1234261"/>
    <lineage>
        <taxon>Eukaryota</taxon>
        <taxon>Metazoa</taxon>
        <taxon>Spiralia</taxon>
        <taxon>Gnathifera</taxon>
        <taxon>Rotifera</taxon>
        <taxon>Eurotatoria</taxon>
        <taxon>Bdelloidea</taxon>
        <taxon>Philodinida</taxon>
        <taxon>Philodinidae</taxon>
        <taxon>Didymodactylos</taxon>
    </lineage>
</organism>
<evidence type="ECO:0000313" key="3">
    <source>
        <dbReference type="EMBL" id="CAF4497196.1"/>
    </source>
</evidence>
<accession>A0A8S2G8R2</accession>
<evidence type="ECO:0000313" key="2">
    <source>
        <dbReference type="EMBL" id="CAF1650466.1"/>
    </source>
</evidence>
<feature type="region of interest" description="Disordered" evidence="1">
    <location>
        <begin position="1"/>
        <end position="45"/>
    </location>
</feature>
<dbReference type="EMBL" id="CAJOBA010094311">
    <property type="protein sequence ID" value="CAF4497196.1"/>
    <property type="molecule type" value="Genomic_DNA"/>
</dbReference>